<dbReference type="PANTHER" id="PTHR46312:SF2">
    <property type="entry name" value="NUCLEOTIDE-BINDING OLIGOMERIZATION DOMAIN-CONTAINING PROTEIN 2-LIKE"/>
    <property type="match status" value="1"/>
</dbReference>
<evidence type="ECO:0000259" key="2">
    <source>
        <dbReference type="Pfam" id="PF23238"/>
    </source>
</evidence>
<dbReference type="InterPro" id="IPR055496">
    <property type="entry name" value="DUF7068"/>
</dbReference>
<gene>
    <name evidence="3" type="ORF">EMPS_00056</name>
</gene>
<organism evidence="3 4">
    <name type="scientific">Entomortierella parvispora</name>
    <dbReference type="NCBI Taxonomy" id="205924"/>
    <lineage>
        <taxon>Eukaryota</taxon>
        <taxon>Fungi</taxon>
        <taxon>Fungi incertae sedis</taxon>
        <taxon>Mucoromycota</taxon>
        <taxon>Mortierellomycotina</taxon>
        <taxon>Mortierellomycetes</taxon>
        <taxon>Mortierellales</taxon>
        <taxon>Mortierellaceae</taxon>
        <taxon>Entomortierella</taxon>
    </lineage>
</organism>
<evidence type="ECO:0000313" key="3">
    <source>
        <dbReference type="EMBL" id="GJJ67710.1"/>
    </source>
</evidence>
<dbReference type="EMBL" id="BQFW01000001">
    <property type="protein sequence ID" value="GJJ67710.1"/>
    <property type="molecule type" value="Genomic_DNA"/>
</dbReference>
<dbReference type="AlphaFoldDB" id="A0A9P3GZ31"/>
<dbReference type="Pfam" id="PF05729">
    <property type="entry name" value="NACHT"/>
    <property type="match status" value="1"/>
</dbReference>
<reference evidence="3" key="1">
    <citation type="submission" date="2021-11" db="EMBL/GenBank/DDBJ databases">
        <authorList>
            <person name="Herlambang A."/>
            <person name="Guo Y."/>
            <person name="Takashima Y."/>
            <person name="Nishizawa T."/>
        </authorList>
    </citation>
    <scope>NUCLEOTIDE SEQUENCE</scope>
    <source>
        <strain evidence="3">E1425</strain>
    </source>
</reference>
<protein>
    <recommendedName>
        <fullName evidence="5">NACHT domain-containing protein</fullName>
    </recommendedName>
</protein>
<evidence type="ECO:0008006" key="5">
    <source>
        <dbReference type="Google" id="ProtNLM"/>
    </source>
</evidence>
<dbReference type="OrthoDB" id="427518at2759"/>
<reference evidence="3" key="2">
    <citation type="journal article" date="2022" name="Microbiol. Resour. Announc.">
        <title>Whole-Genome Sequence of Entomortierella parvispora E1425, a Mucoromycotan Fungus Associated with Burkholderiaceae-Related Endosymbiotic Bacteria.</title>
        <authorList>
            <person name="Herlambang A."/>
            <person name="Guo Y."/>
            <person name="Takashima Y."/>
            <person name="Narisawa K."/>
            <person name="Ohta H."/>
            <person name="Nishizawa T."/>
        </authorList>
    </citation>
    <scope>NUCLEOTIDE SEQUENCE</scope>
    <source>
        <strain evidence="3">E1425</strain>
    </source>
</reference>
<evidence type="ECO:0000259" key="1">
    <source>
        <dbReference type="Pfam" id="PF05729"/>
    </source>
</evidence>
<dbReference type="InterPro" id="IPR007111">
    <property type="entry name" value="NACHT_NTPase"/>
</dbReference>
<dbReference type="Pfam" id="PF23238">
    <property type="entry name" value="DUF7068"/>
    <property type="match status" value="1"/>
</dbReference>
<dbReference type="Gene3D" id="3.40.50.300">
    <property type="entry name" value="P-loop containing nucleotide triphosphate hydrolases"/>
    <property type="match status" value="1"/>
</dbReference>
<proteinExistence type="predicted"/>
<evidence type="ECO:0000313" key="4">
    <source>
        <dbReference type="Proteomes" id="UP000827284"/>
    </source>
</evidence>
<feature type="domain" description="DUF7068" evidence="2">
    <location>
        <begin position="146"/>
        <end position="177"/>
    </location>
</feature>
<accession>A0A9P3GZ31</accession>
<keyword evidence="4" id="KW-1185">Reference proteome</keyword>
<dbReference type="InterPro" id="IPR027417">
    <property type="entry name" value="P-loop_NTPase"/>
</dbReference>
<feature type="domain" description="NACHT" evidence="1">
    <location>
        <begin position="8"/>
        <end position="138"/>
    </location>
</feature>
<dbReference type="PANTHER" id="PTHR46312">
    <property type="entry name" value="NACHT DOMAIN-CONTAINING PROTEIN"/>
    <property type="match status" value="1"/>
</dbReference>
<name>A0A9P3GZ31_9FUNG</name>
<dbReference type="Proteomes" id="UP000827284">
    <property type="component" value="Unassembled WGS sequence"/>
</dbReference>
<comment type="caution">
    <text evidence="3">The sequence shown here is derived from an EMBL/GenBank/DDBJ whole genome shotgun (WGS) entry which is preliminary data.</text>
</comment>
<sequence>MLIDNGLWRDRFEIVLWIPLRHLNGLKSRTLDGLFIEKVFVSQYLSQEQAALASALVTYAQQGKVLFIFDGLDEIVAEAGDEGNTFRTFLKVLLRQQNVIITSRPSGLDVGLLPKIDLELETIGFIQQNVEDFVIKVLDPDLARIVREFIQRTPLIQGLANIPVQLDVICFSWTSLPTEGVTVTMTGLYQLMVRKLWCKGAFRLARLTALVQTTEVQKG</sequence>